<dbReference type="OrthoDB" id="10053156at2759"/>
<reference evidence="3" key="1">
    <citation type="submission" date="2016-06" db="UniProtKB">
        <authorList>
            <consortium name="WormBaseParasite"/>
        </authorList>
    </citation>
    <scope>IDENTIFICATION</scope>
</reference>
<dbReference type="WBParaSite" id="ECPE_0001400901-mRNA-1">
    <property type="protein sequence ID" value="ECPE_0001400901-mRNA-1"/>
    <property type="gene ID" value="ECPE_0001400901"/>
</dbReference>
<evidence type="ECO:0000313" key="3">
    <source>
        <dbReference type="WBParaSite" id="ECPE_0001400901-mRNA-1"/>
    </source>
</evidence>
<dbReference type="AlphaFoldDB" id="A0A183B434"/>
<proteinExistence type="predicted"/>
<name>A0A183B434_9TREM</name>
<evidence type="ECO:0000313" key="1">
    <source>
        <dbReference type="EMBL" id="VDP91241.1"/>
    </source>
</evidence>
<evidence type="ECO:0000313" key="2">
    <source>
        <dbReference type="Proteomes" id="UP000272942"/>
    </source>
</evidence>
<keyword evidence="2" id="KW-1185">Reference proteome</keyword>
<reference evidence="1 2" key="2">
    <citation type="submission" date="2018-11" db="EMBL/GenBank/DDBJ databases">
        <authorList>
            <consortium name="Pathogen Informatics"/>
        </authorList>
    </citation>
    <scope>NUCLEOTIDE SEQUENCE [LARGE SCALE GENOMIC DNA]</scope>
    <source>
        <strain evidence="1 2">Egypt</strain>
    </source>
</reference>
<accession>A0A183B434</accession>
<dbReference type="EMBL" id="UZAN01056398">
    <property type="protein sequence ID" value="VDP91241.1"/>
    <property type="molecule type" value="Genomic_DNA"/>
</dbReference>
<gene>
    <name evidence="1" type="ORF">ECPE_LOCUS13969</name>
</gene>
<organism evidence="3">
    <name type="scientific">Echinostoma caproni</name>
    <dbReference type="NCBI Taxonomy" id="27848"/>
    <lineage>
        <taxon>Eukaryota</taxon>
        <taxon>Metazoa</taxon>
        <taxon>Spiralia</taxon>
        <taxon>Lophotrochozoa</taxon>
        <taxon>Platyhelminthes</taxon>
        <taxon>Trematoda</taxon>
        <taxon>Digenea</taxon>
        <taxon>Plagiorchiida</taxon>
        <taxon>Echinostomata</taxon>
        <taxon>Echinostomatoidea</taxon>
        <taxon>Echinostomatidae</taxon>
        <taxon>Echinostoma</taxon>
    </lineage>
</organism>
<dbReference type="Proteomes" id="UP000272942">
    <property type="component" value="Unassembled WGS sequence"/>
</dbReference>
<sequence length="80" mass="9021">MDSLPLVLLVCRSAFKADLQSTPAELTFGRTLCFPGEMVELTLSTDFNYGDYAARLLHRMRQLHTQPPRQQTPLAYLPPA</sequence>
<protein>
    <submittedName>
        <fullName evidence="3">Secreted protein</fullName>
    </submittedName>
</protein>